<feature type="transmembrane region" description="Helical" evidence="8">
    <location>
        <begin position="307"/>
        <end position="327"/>
    </location>
</feature>
<keyword evidence="3 7" id="KW-0813">Transport</keyword>
<evidence type="ECO:0000256" key="6">
    <source>
        <dbReference type="ARBA" id="ARBA00023136"/>
    </source>
</evidence>
<dbReference type="Gene3D" id="1.20.1250.20">
    <property type="entry name" value="MFS general substrate transporter like domains"/>
    <property type="match status" value="1"/>
</dbReference>
<feature type="transmembrane region" description="Helical" evidence="8">
    <location>
        <begin position="273"/>
        <end position="295"/>
    </location>
</feature>
<sequence>MSVGRIALVAAIGGLLFGYDTGIIAGALLFARDDLSMGSFEQGLVVAMVPLGAAFGAIFAGRFSDRYGRRAVVGAAAVVFLLGSLACAAAPSVAVLAGARFLLGVAIGFASTSCPVYISEVAPPAERGRLVSLFQLAVVVGILVAYLVALALEPSEDWRLMLGLGAVPALLLGIGMLQVPPSPRWLAMVGRDDEARAVMASLHMPDDEVDTELTAIHAGLKTEQATWRDLIRQPVRAALIVGVGLAILQQVTGINTVIYFAPTIVEFAGVTSSSAAILSTVGIGLVNLVATIIAVRIVDRAGRRPMLIAGISGMVLALLVLALAFGLDPDGKDSITAPVTVVALMAYVAAFALSLGPIFWLLNAELYPLRERGAAAGAGTTANWASNFVVSLTFLPLISALGVAGAFGFYAGVGVLAVIFCITLVPETRGRSLQEIEELWKRRAGMDAPS</sequence>
<dbReference type="PROSITE" id="PS50850">
    <property type="entry name" value="MFS"/>
    <property type="match status" value="1"/>
</dbReference>
<dbReference type="SUPFAM" id="SSF103473">
    <property type="entry name" value="MFS general substrate transporter"/>
    <property type="match status" value="1"/>
</dbReference>
<dbReference type="InterPro" id="IPR005828">
    <property type="entry name" value="MFS_sugar_transport-like"/>
</dbReference>
<dbReference type="PANTHER" id="PTHR48020">
    <property type="entry name" value="PROTON MYO-INOSITOL COTRANSPORTER"/>
    <property type="match status" value="1"/>
</dbReference>
<evidence type="ECO:0000256" key="2">
    <source>
        <dbReference type="ARBA" id="ARBA00010992"/>
    </source>
</evidence>
<evidence type="ECO:0000256" key="4">
    <source>
        <dbReference type="ARBA" id="ARBA00022692"/>
    </source>
</evidence>
<dbReference type="PROSITE" id="PS00217">
    <property type="entry name" value="SUGAR_TRANSPORT_2"/>
    <property type="match status" value="1"/>
</dbReference>
<dbReference type="Proteomes" id="UP001058860">
    <property type="component" value="Chromosome"/>
</dbReference>
<keyword evidence="6 8" id="KW-0472">Membrane</keyword>
<organism evidence="10 11">
    <name type="scientific">Svornostia abyssi</name>
    <dbReference type="NCBI Taxonomy" id="2898438"/>
    <lineage>
        <taxon>Bacteria</taxon>
        <taxon>Bacillati</taxon>
        <taxon>Actinomycetota</taxon>
        <taxon>Thermoleophilia</taxon>
        <taxon>Solirubrobacterales</taxon>
        <taxon>Baekduiaceae</taxon>
        <taxon>Svornostia</taxon>
    </lineage>
</organism>
<feature type="transmembrane region" description="Helical" evidence="8">
    <location>
        <begin position="158"/>
        <end position="179"/>
    </location>
</feature>
<dbReference type="RefSeq" id="WP_353864054.1">
    <property type="nucleotide sequence ID" value="NZ_CP088295.1"/>
</dbReference>
<proteinExistence type="inferred from homology"/>
<evidence type="ECO:0000256" key="5">
    <source>
        <dbReference type="ARBA" id="ARBA00022989"/>
    </source>
</evidence>
<accession>A0ABY5PG09</accession>
<dbReference type="PRINTS" id="PR00171">
    <property type="entry name" value="SUGRTRNSPORT"/>
</dbReference>
<reference evidence="11" key="1">
    <citation type="submission" date="2021-11" db="EMBL/GenBank/DDBJ databases">
        <title>Cultivation dependent microbiological survey of springs from the worlds oldest radium mine currently devoted to the extraction of radon-saturated water.</title>
        <authorList>
            <person name="Kapinusova G."/>
            <person name="Smrhova T."/>
            <person name="Strejcek M."/>
            <person name="Suman J."/>
            <person name="Jani K."/>
            <person name="Pajer P."/>
            <person name="Uhlik O."/>
        </authorList>
    </citation>
    <scope>NUCLEOTIDE SEQUENCE [LARGE SCALE GENOMIC DNA]</scope>
    <source>
        <strain evidence="11">J379</strain>
    </source>
</reference>
<evidence type="ECO:0000256" key="1">
    <source>
        <dbReference type="ARBA" id="ARBA00004651"/>
    </source>
</evidence>
<feature type="transmembrane region" description="Helical" evidence="8">
    <location>
        <begin position="7"/>
        <end position="31"/>
    </location>
</feature>
<dbReference type="Pfam" id="PF00083">
    <property type="entry name" value="Sugar_tr"/>
    <property type="match status" value="1"/>
</dbReference>
<feature type="transmembrane region" description="Helical" evidence="8">
    <location>
        <begin position="101"/>
        <end position="118"/>
    </location>
</feature>
<feature type="transmembrane region" description="Helical" evidence="8">
    <location>
        <begin position="374"/>
        <end position="398"/>
    </location>
</feature>
<gene>
    <name evidence="10" type="ORF">LRS13_23250</name>
</gene>
<dbReference type="InterPro" id="IPR050814">
    <property type="entry name" value="Myo-inositol_Transporter"/>
</dbReference>
<evidence type="ECO:0000313" key="11">
    <source>
        <dbReference type="Proteomes" id="UP001058860"/>
    </source>
</evidence>
<feature type="transmembrane region" description="Helical" evidence="8">
    <location>
        <begin position="339"/>
        <end position="362"/>
    </location>
</feature>
<feature type="transmembrane region" description="Helical" evidence="8">
    <location>
        <begin position="130"/>
        <end position="152"/>
    </location>
</feature>
<comment type="subcellular location">
    <subcellularLocation>
        <location evidence="1">Cell membrane</location>
        <topology evidence="1">Multi-pass membrane protein</topology>
    </subcellularLocation>
</comment>
<name>A0ABY5PG09_9ACTN</name>
<feature type="transmembrane region" description="Helical" evidence="8">
    <location>
        <begin position="72"/>
        <end position="95"/>
    </location>
</feature>
<evidence type="ECO:0000256" key="7">
    <source>
        <dbReference type="RuleBase" id="RU003346"/>
    </source>
</evidence>
<dbReference type="NCBIfam" id="TIGR00879">
    <property type="entry name" value="SP"/>
    <property type="match status" value="1"/>
</dbReference>
<dbReference type="InterPro" id="IPR003663">
    <property type="entry name" value="Sugar/inositol_transpt"/>
</dbReference>
<keyword evidence="11" id="KW-1185">Reference proteome</keyword>
<comment type="similarity">
    <text evidence="2 7">Belongs to the major facilitator superfamily. Sugar transporter (TC 2.A.1.1) family.</text>
</comment>
<dbReference type="InterPro" id="IPR036259">
    <property type="entry name" value="MFS_trans_sf"/>
</dbReference>
<evidence type="ECO:0000313" key="10">
    <source>
        <dbReference type="EMBL" id="UUY03551.1"/>
    </source>
</evidence>
<dbReference type="PROSITE" id="PS00216">
    <property type="entry name" value="SUGAR_TRANSPORT_1"/>
    <property type="match status" value="2"/>
</dbReference>
<evidence type="ECO:0000256" key="3">
    <source>
        <dbReference type="ARBA" id="ARBA00022448"/>
    </source>
</evidence>
<protein>
    <submittedName>
        <fullName evidence="10">Sugar porter family MFS transporter</fullName>
    </submittedName>
</protein>
<feature type="transmembrane region" description="Helical" evidence="8">
    <location>
        <begin position="237"/>
        <end position="261"/>
    </location>
</feature>
<evidence type="ECO:0000259" key="9">
    <source>
        <dbReference type="PROSITE" id="PS50850"/>
    </source>
</evidence>
<feature type="domain" description="Major facilitator superfamily (MFS) profile" evidence="9">
    <location>
        <begin position="6"/>
        <end position="429"/>
    </location>
</feature>
<evidence type="ECO:0000256" key="8">
    <source>
        <dbReference type="SAM" id="Phobius"/>
    </source>
</evidence>
<feature type="transmembrane region" description="Helical" evidence="8">
    <location>
        <begin position="404"/>
        <end position="425"/>
    </location>
</feature>
<dbReference type="InterPro" id="IPR020846">
    <property type="entry name" value="MFS_dom"/>
</dbReference>
<feature type="transmembrane region" description="Helical" evidence="8">
    <location>
        <begin position="43"/>
        <end position="60"/>
    </location>
</feature>
<dbReference type="InterPro" id="IPR005829">
    <property type="entry name" value="Sugar_transporter_CS"/>
</dbReference>
<dbReference type="PANTHER" id="PTHR48020:SF12">
    <property type="entry name" value="PROTON MYO-INOSITOL COTRANSPORTER"/>
    <property type="match status" value="1"/>
</dbReference>
<keyword evidence="5 8" id="KW-1133">Transmembrane helix</keyword>
<keyword evidence="4 8" id="KW-0812">Transmembrane</keyword>
<dbReference type="EMBL" id="CP088295">
    <property type="protein sequence ID" value="UUY03551.1"/>
    <property type="molecule type" value="Genomic_DNA"/>
</dbReference>